<evidence type="ECO:0000313" key="2">
    <source>
        <dbReference type="Proteomes" id="UP001307889"/>
    </source>
</evidence>
<dbReference type="Proteomes" id="UP001307889">
    <property type="component" value="Chromosome 2"/>
</dbReference>
<organism evidence="1 2">
    <name type="scientific">Nesidiocoris tenuis</name>
    <dbReference type="NCBI Taxonomy" id="355587"/>
    <lineage>
        <taxon>Eukaryota</taxon>
        <taxon>Metazoa</taxon>
        <taxon>Ecdysozoa</taxon>
        <taxon>Arthropoda</taxon>
        <taxon>Hexapoda</taxon>
        <taxon>Insecta</taxon>
        <taxon>Pterygota</taxon>
        <taxon>Neoptera</taxon>
        <taxon>Paraneoptera</taxon>
        <taxon>Hemiptera</taxon>
        <taxon>Heteroptera</taxon>
        <taxon>Panheteroptera</taxon>
        <taxon>Cimicomorpha</taxon>
        <taxon>Miridae</taxon>
        <taxon>Dicyphina</taxon>
        <taxon>Nesidiocoris</taxon>
    </lineage>
</organism>
<name>A0ABN7AEU3_9HEMI</name>
<keyword evidence="2" id="KW-1185">Reference proteome</keyword>
<proteinExistence type="predicted"/>
<protein>
    <submittedName>
        <fullName evidence="1">Uncharacterized protein</fullName>
    </submittedName>
</protein>
<sequence length="126" mass="14246">MTAGGEGRLDPSLSYNFFFLSQSRARMILSHKVAIRPVSPFAFNIHCDPSSVSLWKILIPTEYKQDTASLPRTLDKHSTTNYPFPAWESIGVYCFHLGGPQSSRKAETFERAVAKLIILYLQCLTY</sequence>
<reference evidence="1 2" key="1">
    <citation type="submission" date="2023-09" db="EMBL/GenBank/DDBJ databases">
        <title>Nesidiocoris tenuis whole genome shotgun sequence.</title>
        <authorList>
            <person name="Shibata T."/>
            <person name="Shimoda M."/>
            <person name="Kobayashi T."/>
            <person name="Uehara T."/>
        </authorList>
    </citation>
    <scope>NUCLEOTIDE SEQUENCE [LARGE SCALE GENOMIC DNA]</scope>
    <source>
        <strain evidence="1 2">Japan</strain>
    </source>
</reference>
<accession>A0ABN7AEU3</accession>
<evidence type="ECO:0000313" key="1">
    <source>
        <dbReference type="EMBL" id="BES90800.1"/>
    </source>
</evidence>
<gene>
    <name evidence="1" type="ORF">NTJ_03608</name>
</gene>
<dbReference type="EMBL" id="AP028910">
    <property type="protein sequence ID" value="BES90800.1"/>
    <property type="molecule type" value="Genomic_DNA"/>
</dbReference>